<dbReference type="EMBL" id="CP035037">
    <property type="protein sequence ID" value="QAB18856.1"/>
    <property type="molecule type" value="Genomic_DNA"/>
</dbReference>
<keyword evidence="2" id="KW-0732">Signal</keyword>
<organism evidence="3 4">
    <name type="scientific">Leucobacter muris</name>
    <dbReference type="NCBI Taxonomy" id="1935379"/>
    <lineage>
        <taxon>Bacteria</taxon>
        <taxon>Bacillati</taxon>
        <taxon>Actinomycetota</taxon>
        <taxon>Actinomycetes</taxon>
        <taxon>Micrococcales</taxon>
        <taxon>Microbacteriaceae</taxon>
        <taxon>Leucobacter</taxon>
    </lineage>
</organism>
<evidence type="ECO:0000313" key="3">
    <source>
        <dbReference type="EMBL" id="QAB18856.1"/>
    </source>
</evidence>
<sequence length="240" mass="24013">MSRRAASGLLIAVFAAVACAGAALTATRASAVFHELAETGRPGYLKLALHSGTPLWAELEPGDSMRWLVEASLHGSDSGTLAVELQAGGDLVSDSGMTAEVETCSVAFDITASPVGCEGSRATVLPPTPLAQIPQQGHRRDLADVSSGTPRQVLVTLAIPATTPASGIEGRSARIGLGVHASGDAPATGVLPLGTPRSPRALAATGSDVLALGLLSVGLVGVGAAAALRRRAPAAHGGRR</sequence>
<keyword evidence="1" id="KW-1133">Transmembrane helix</keyword>
<proteinExistence type="predicted"/>
<keyword evidence="1" id="KW-0472">Membrane</keyword>
<reference evidence="3 4" key="1">
    <citation type="submission" date="2019-01" db="EMBL/GenBank/DDBJ databases">
        <title>Leucobacter muris sp. nov. isolated from the nose of a laboratory mouse.</title>
        <authorList>
            <person name="Benga L."/>
            <person name="Sproeer C."/>
            <person name="Schumann P."/>
            <person name="Verbarg S."/>
            <person name="Bunk B."/>
            <person name="Engelhardt E."/>
            <person name="Benten P.M."/>
            <person name="Sager M."/>
        </authorList>
    </citation>
    <scope>NUCLEOTIDE SEQUENCE [LARGE SCALE GENOMIC DNA]</scope>
    <source>
        <strain evidence="3 4">DSM 101948</strain>
    </source>
</reference>
<evidence type="ECO:0008006" key="5">
    <source>
        <dbReference type="Google" id="ProtNLM"/>
    </source>
</evidence>
<feature type="signal peptide" evidence="2">
    <location>
        <begin position="1"/>
        <end position="20"/>
    </location>
</feature>
<evidence type="ECO:0000256" key="1">
    <source>
        <dbReference type="SAM" id="Phobius"/>
    </source>
</evidence>
<keyword evidence="1" id="KW-0812">Transmembrane</keyword>
<evidence type="ECO:0000313" key="4">
    <source>
        <dbReference type="Proteomes" id="UP000285768"/>
    </source>
</evidence>
<accession>A0ABX5QIT4</accession>
<dbReference type="Proteomes" id="UP000285768">
    <property type="component" value="Chromosome"/>
</dbReference>
<name>A0ABX5QIT4_9MICO</name>
<gene>
    <name evidence="3" type="ORF">Leucomu_13875</name>
</gene>
<feature type="chain" id="PRO_5046837318" description="Gram-positive cocci surface proteins LPxTG domain-containing protein" evidence="2">
    <location>
        <begin position="21"/>
        <end position="240"/>
    </location>
</feature>
<keyword evidence="4" id="KW-1185">Reference proteome</keyword>
<dbReference type="RefSeq" id="WP_128387575.1">
    <property type="nucleotide sequence ID" value="NZ_CP035037.1"/>
</dbReference>
<evidence type="ECO:0000256" key="2">
    <source>
        <dbReference type="SAM" id="SignalP"/>
    </source>
</evidence>
<protein>
    <recommendedName>
        <fullName evidence="5">Gram-positive cocci surface proteins LPxTG domain-containing protein</fullName>
    </recommendedName>
</protein>
<feature type="transmembrane region" description="Helical" evidence="1">
    <location>
        <begin position="209"/>
        <end position="228"/>
    </location>
</feature>
<dbReference type="PROSITE" id="PS51257">
    <property type="entry name" value="PROKAR_LIPOPROTEIN"/>
    <property type="match status" value="1"/>
</dbReference>